<dbReference type="PANTHER" id="PTHR43391:SF26">
    <property type="entry name" value="BLL7251 PROTEIN"/>
    <property type="match status" value="1"/>
</dbReference>
<dbReference type="AlphaFoldDB" id="A0A1H1WGP4"/>
<name>A0A1H1WGP4_9BRAD</name>
<dbReference type="Pfam" id="PF00106">
    <property type="entry name" value="adh_short"/>
    <property type="match status" value="1"/>
</dbReference>
<dbReference type="InterPro" id="IPR036291">
    <property type="entry name" value="NAD(P)-bd_dom_sf"/>
</dbReference>
<keyword evidence="5" id="KW-1185">Reference proteome</keyword>
<dbReference type="GO" id="GO:0016491">
    <property type="term" value="F:oxidoreductase activity"/>
    <property type="evidence" value="ECO:0007669"/>
    <property type="project" value="UniProtKB-KW"/>
</dbReference>
<evidence type="ECO:0000313" key="4">
    <source>
        <dbReference type="EMBL" id="SDS96245.1"/>
    </source>
</evidence>
<dbReference type="Gene3D" id="3.40.50.720">
    <property type="entry name" value="NAD(P)-binding Rossmann-like Domain"/>
    <property type="match status" value="1"/>
</dbReference>
<dbReference type="PRINTS" id="PR00080">
    <property type="entry name" value="SDRFAMILY"/>
</dbReference>
<evidence type="ECO:0000256" key="3">
    <source>
        <dbReference type="RuleBase" id="RU000363"/>
    </source>
</evidence>
<gene>
    <name evidence="4" type="ORF">SAMN05444158_3843</name>
</gene>
<keyword evidence="2" id="KW-0560">Oxidoreductase</keyword>
<proteinExistence type="inferred from homology"/>
<dbReference type="PANTHER" id="PTHR43391">
    <property type="entry name" value="RETINOL DEHYDROGENASE-RELATED"/>
    <property type="match status" value="1"/>
</dbReference>
<dbReference type="InterPro" id="IPR002347">
    <property type="entry name" value="SDR_fam"/>
</dbReference>
<dbReference type="RefSeq" id="WP_146688399.1">
    <property type="nucleotide sequence ID" value="NZ_LT629750.1"/>
</dbReference>
<protein>
    <submittedName>
        <fullName evidence="4">NADP-dependent 3-hydroxy acid dehydrogenase YdfG</fullName>
    </submittedName>
</protein>
<dbReference type="SUPFAM" id="SSF51735">
    <property type="entry name" value="NAD(P)-binding Rossmann-fold domains"/>
    <property type="match status" value="1"/>
</dbReference>
<reference evidence="5" key="1">
    <citation type="submission" date="2016-10" db="EMBL/GenBank/DDBJ databases">
        <authorList>
            <person name="Varghese N."/>
            <person name="Submissions S."/>
        </authorList>
    </citation>
    <scope>NUCLEOTIDE SEQUENCE [LARGE SCALE GENOMIC DNA]</scope>
    <source>
        <strain evidence="5">GAS369</strain>
    </source>
</reference>
<dbReference type="Proteomes" id="UP000243904">
    <property type="component" value="Chromosome I"/>
</dbReference>
<evidence type="ECO:0000256" key="2">
    <source>
        <dbReference type="ARBA" id="ARBA00023002"/>
    </source>
</evidence>
<dbReference type="CDD" id="cd05233">
    <property type="entry name" value="SDR_c"/>
    <property type="match status" value="1"/>
</dbReference>
<dbReference type="PRINTS" id="PR00081">
    <property type="entry name" value="GDHRDH"/>
</dbReference>
<evidence type="ECO:0000313" key="5">
    <source>
        <dbReference type="Proteomes" id="UP000243904"/>
    </source>
</evidence>
<comment type="similarity">
    <text evidence="1 3">Belongs to the short-chain dehydrogenases/reductases (SDR) family.</text>
</comment>
<accession>A0A1H1WGP4</accession>
<dbReference type="InterPro" id="IPR020904">
    <property type="entry name" value="Sc_DH/Rdtase_CS"/>
</dbReference>
<dbReference type="FunFam" id="3.40.50.720:FF:000084">
    <property type="entry name" value="Short-chain dehydrogenase reductase"/>
    <property type="match status" value="1"/>
</dbReference>
<dbReference type="EMBL" id="LT629750">
    <property type="protein sequence ID" value="SDS96245.1"/>
    <property type="molecule type" value="Genomic_DNA"/>
</dbReference>
<dbReference type="PROSITE" id="PS00061">
    <property type="entry name" value="ADH_SHORT"/>
    <property type="match status" value="1"/>
</dbReference>
<evidence type="ECO:0000256" key="1">
    <source>
        <dbReference type="ARBA" id="ARBA00006484"/>
    </source>
</evidence>
<organism evidence="4 5">
    <name type="scientific">Bradyrhizobium canariense</name>
    <dbReference type="NCBI Taxonomy" id="255045"/>
    <lineage>
        <taxon>Bacteria</taxon>
        <taxon>Pseudomonadati</taxon>
        <taxon>Pseudomonadota</taxon>
        <taxon>Alphaproteobacteria</taxon>
        <taxon>Hyphomicrobiales</taxon>
        <taxon>Nitrobacteraceae</taxon>
        <taxon>Bradyrhizobium</taxon>
    </lineage>
</organism>
<sequence length="292" mass="31144">MMDFSGKTAFVTGGASGIGFALCRAFGQRGMSVAIADVEAEACAKAVETLRNEGIRAIGTSCDVSDRNSLAGAANRTFSELGKVHVLCNNAGVSRAGPIESIAASDWEWVIGVNLKGLIHGLQIFLPHIKAHGETGHIVNTASMNGVVGAPLAGPYSATKFASVGISEVLAAELEDSLIGVSVLCPSWVKTRMLDNGRNRPAHFGGPISLDADGANAERNKRYAKALENGLDPADVAKLVIEAIETRRLYIFTHADRRSDVERRFELMMEGFEALAEKPAEPPQRQAESKRR</sequence>